<dbReference type="OrthoDB" id="2274012at2759"/>
<comment type="caution">
    <text evidence="3">The sequence shown here is derived from an EMBL/GenBank/DDBJ whole genome shotgun (WGS) entry which is preliminary data.</text>
</comment>
<proteinExistence type="predicted"/>
<dbReference type="AlphaFoldDB" id="A0A9P6Y5T2"/>
<feature type="transmembrane region" description="Helical" evidence="2">
    <location>
        <begin position="48"/>
        <end position="73"/>
    </location>
</feature>
<keyword evidence="2" id="KW-1133">Transmembrane helix</keyword>
<feature type="compositionally biased region" description="Low complexity" evidence="1">
    <location>
        <begin position="190"/>
        <end position="206"/>
    </location>
</feature>
<accession>A0A9P6Y5T2</accession>
<protein>
    <submittedName>
        <fullName evidence="3">Uncharacterized protein</fullName>
    </submittedName>
</protein>
<feature type="transmembrane region" description="Helical" evidence="2">
    <location>
        <begin position="85"/>
        <end position="109"/>
    </location>
</feature>
<reference evidence="3" key="1">
    <citation type="journal article" date="2020" name="Microb. Genom.">
        <title>Genetic diversity of clinical and environmental Mucorales isolates obtained from an investigation of mucormycosis cases among solid organ transplant recipients.</title>
        <authorList>
            <person name="Nguyen M.H."/>
            <person name="Kaul D."/>
            <person name="Muto C."/>
            <person name="Cheng S.J."/>
            <person name="Richter R.A."/>
            <person name="Bruno V.M."/>
            <person name="Liu G."/>
            <person name="Beyhan S."/>
            <person name="Sundermann A.J."/>
            <person name="Mounaud S."/>
            <person name="Pasculle A.W."/>
            <person name="Nierman W.C."/>
            <person name="Driscoll E."/>
            <person name="Cumbie R."/>
            <person name="Clancy C.J."/>
            <person name="Dupont C.L."/>
        </authorList>
    </citation>
    <scope>NUCLEOTIDE SEQUENCE</scope>
    <source>
        <strain evidence="3">GL16</strain>
    </source>
</reference>
<organism evidence="3 4">
    <name type="scientific">Rhizopus oryzae</name>
    <name type="common">Mucormycosis agent</name>
    <name type="synonym">Rhizopus arrhizus var. delemar</name>
    <dbReference type="NCBI Taxonomy" id="64495"/>
    <lineage>
        <taxon>Eukaryota</taxon>
        <taxon>Fungi</taxon>
        <taxon>Fungi incertae sedis</taxon>
        <taxon>Mucoromycota</taxon>
        <taxon>Mucoromycotina</taxon>
        <taxon>Mucoromycetes</taxon>
        <taxon>Mucorales</taxon>
        <taxon>Mucorineae</taxon>
        <taxon>Rhizopodaceae</taxon>
        <taxon>Rhizopus</taxon>
    </lineage>
</organism>
<evidence type="ECO:0000313" key="3">
    <source>
        <dbReference type="EMBL" id="KAG1540183.1"/>
    </source>
</evidence>
<keyword evidence="2" id="KW-0472">Membrane</keyword>
<name>A0A9P6Y5T2_RHIOR</name>
<dbReference type="Proteomes" id="UP000717996">
    <property type="component" value="Unassembled WGS sequence"/>
</dbReference>
<evidence type="ECO:0000256" key="2">
    <source>
        <dbReference type="SAM" id="Phobius"/>
    </source>
</evidence>
<feature type="compositionally biased region" description="Low complexity" evidence="1">
    <location>
        <begin position="241"/>
        <end position="259"/>
    </location>
</feature>
<dbReference type="EMBL" id="JAANIT010001463">
    <property type="protein sequence ID" value="KAG1540183.1"/>
    <property type="molecule type" value="Genomic_DNA"/>
</dbReference>
<sequence>MPQTCTSNVPAYSFDAIQLATACGVDRANSSMLSRYASIVSSSSNLNSLFKCIVIILPTTLLAFVAFSCTLLLRKNRENNLVPLIGSLASLLGFIIGAAGLALVLAIFIKGLDTLEQQVDGLSHNWGAAIYMIGFGVGCTLATFICFIASFFFQSPKSSNTFDLNDYSSTTKANDTFAKDEDYIVNDSQQQQQPYTTYQQDYPQSDPHSHQLQSPNAYSSPHTFSDNTYLPQSPNAHDNQTPHTYDTYQTTQPYQGGYQVDQKQTY</sequence>
<feature type="transmembrane region" description="Helical" evidence="2">
    <location>
        <begin position="129"/>
        <end position="153"/>
    </location>
</feature>
<evidence type="ECO:0000256" key="1">
    <source>
        <dbReference type="SAM" id="MobiDB-lite"/>
    </source>
</evidence>
<evidence type="ECO:0000313" key="4">
    <source>
        <dbReference type="Proteomes" id="UP000717996"/>
    </source>
</evidence>
<feature type="region of interest" description="Disordered" evidence="1">
    <location>
        <begin position="190"/>
        <end position="266"/>
    </location>
</feature>
<gene>
    <name evidence="3" type="ORF">G6F51_008682</name>
</gene>
<keyword evidence="2" id="KW-0812">Transmembrane</keyword>
<feature type="compositionally biased region" description="Polar residues" evidence="1">
    <location>
        <begin position="210"/>
        <end position="239"/>
    </location>
</feature>